<dbReference type="AlphaFoldDB" id="A0A4R3YTK1"/>
<dbReference type="Pfam" id="PF13621">
    <property type="entry name" value="Cupin_8"/>
    <property type="match status" value="1"/>
</dbReference>
<dbReference type="SUPFAM" id="SSF51197">
    <property type="entry name" value="Clavaminate synthase-like"/>
    <property type="match status" value="1"/>
</dbReference>
<dbReference type="PANTHER" id="PTHR12461">
    <property type="entry name" value="HYPOXIA-INDUCIBLE FACTOR 1 ALPHA INHIBITOR-RELATED"/>
    <property type="match status" value="1"/>
</dbReference>
<organism evidence="2 3">
    <name type="scientific">Biostraticola tofi</name>
    <dbReference type="NCBI Taxonomy" id="466109"/>
    <lineage>
        <taxon>Bacteria</taxon>
        <taxon>Pseudomonadati</taxon>
        <taxon>Pseudomonadota</taxon>
        <taxon>Gammaproteobacteria</taxon>
        <taxon>Enterobacterales</taxon>
        <taxon>Bruguierivoracaceae</taxon>
        <taxon>Biostraticola</taxon>
    </lineage>
</organism>
<dbReference type="SMART" id="SM00558">
    <property type="entry name" value="JmjC"/>
    <property type="match status" value="1"/>
</dbReference>
<sequence length="353" mass="40363">MEIPRIALPATQEFNQNIIHRHKAVVITDLFAGEPIRTISTKEAAIGHLGDMLIPLDNSYDDAVAIEDIRQHLANRLPAQFRPGKKDDGIPHYAGDSIRLREYFYYACGRKNRHLLRIAFKTSAPWQRFFTPPAFTRPIPGESPELLNHNFIGIKGSFSNIHFDKDGLHALLYSVYGRKRLIVFPPEASAKLAPISQFSSWSLQNFSEDDRRRFLEYTGGCEVILEPGEALYFPPFAWHYADYLDDCWSLNLRFRRSNVITRLLNATYPDCYCQGLAQLLCSPDLSQARREKILEEALNPEQDNTGLNRIQSLCRHYGLPIGRAPLLVDIASYIPDPLPKYRPVNRPESLLLK</sequence>
<keyword evidence="2" id="KW-0489">Methyltransferase</keyword>
<dbReference type="PROSITE" id="PS51184">
    <property type="entry name" value="JMJC"/>
    <property type="match status" value="1"/>
</dbReference>
<dbReference type="GO" id="GO:0032259">
    <property type="term" value="P:methylation"/>
    <property type="evidence" value="ECO:0007669"/>
    <property type="project" value="UniProtKB-KW"/>
</dbReference>
<name>A0A4R3YTK1_9GAMM</name>
<evidence type="ECO:0000313" key="2">
    <source>
        <dbReference type="EMBL" id="TCV94463.1"/>
    </source>
</evidence>
<dbReference type="Proteomes" id="UP000295719">
    <property type="component" value="Unassembled WGS sequence"/>
</dbReference>
<dbReference type="PANTHER" id="PTHR12461:SF105">
    <property type="entry name" value="HYPOXIA-INDUCIBLE FACTOR 1-ALPHA INHIBITOR"/>
    <property type="match status" value="1"/>
</dbReference>
<dbReference type="InterPro" id="IPR041667">
    <property type="entry name" value="Cupin_8"/>
</dbReference>
<dbReference type="EMBL" id="SMCR01000007">
    <property type="protein sequence ID" value="TCV94463.1"/>
    <property type="molecule type" value="Genomic_DNA"/>
</dbReference>
<dbReference type="Gene3D" id="2.60.120.650">
    <property type="entry name" value="Cupin"/>
    <property type="match status" value="1"/>
</dbReference>
<protein>
    <submittedName>
        <fullName evidence="2">Lysine-specific demethylase 8</fullName>
    </submittedName>
</protein>
<evidence type="ECO:0000259" key="1">
    <source>
        <dbReference type="PROSITE" id="PS51184"/>
    </source>
</evidence>
<dbReference type="GO" id="GO:0008168">
    <property type="term" value="F:methyltransferase activity"/>
    <property type="evidence" value="ECO:0007669"/>
    <property type="project" value="UniProtKB-KW"/>
</dbReference>
<dbReference type="RefSeq" id="WP_165911734.1">
    <property type="nucleotide sequence ID" value="NZ_SMCR01000007.1"/>
</dbReference>
<accession>A0A4R3YTK1</accession>
<keyword evidence="3" id="KW-1185">Reference proteome</keyword>
<evidence type="ECO:0000313" key="3">
    <source>
        <dbReference type="Proteomes" id="UP000295719"/>
    </source>
</evidence>
<feature type="domain" description="JmjC" evidence="1">
    <location>
        <begin position="121"/>
        <end position="271"/>
    </location>
</feature>
<comment type="caution">
    <text evidence="2">The sequence shown here is derived from an EMBL/GenBank/DDBJ whole genome shotgun (WGS) entry which is preliminary data.</text>
</comment>
<proteinExistence type="predicted"/>
<gene>
    <name evidence="2" type="ORF">EDC52_107206</name>
</gene>
<keyword evidence="2" id="KW-0808">Transferase</keyword>
<reference evidence="2 3" key="1">
    <citation type="submission" date="2019-03" db="EMBL/GenBank/DDBJ databases">
        <title>Genomic Encyclopedia of Type Strains, Phase IV (KMG-IV): sequencing the most valuable type-strain genomes for metagenomic binning, comparative biology and taxonomic classification.</title>
        <authorList>
            <person name="Goeker M."/>
        </authorList>
    </citation>
    <scope>NUCLEOTIDE SEQUENCE [LARGE SCALE GENOMIC DNA]</scope>
    <source>
        <strain evidence="2 3">DSM 19580</strain>
    </source>
</reference>
<dbReference type="InterPro" id="IPR003347">
    <property type="entry name" value="JmjC_dom"/>
</dbReference>